<accession>A0A544SYA2</accession>
<dbReference type="RefSeq" id="WP_142540207.1">
    <property type="nucleotide sequence ID" value="NZ_BMIE01000010.1"/>
</dbReference>
<keyword evidence="2" id="KW-1185">Reference proteome</keyword>
<dbReference type="EMBL" id="VDGH01000011">
    <property type="protein sequence ID" value="TQR10188.1"/>
    <property type="molecule type" value="Genomic_DNA"/>
</dbReference>
<evidence type="ECO:0000313" key="2">
    <source>
        <dbReference type="Proteomes" id="UP000317316"/>
    </source>
</evidence>
<dbReference type="AlphaFoldDB" id="A0A544SYA2"/>
<evidence type="ECO:0000313" key="1">
    <source>
        <dbReference type="EMBL" id="TQR10188.1"/>
    </source>
</evidence>
<reference evidence="1 2" key="1">
    <citation type="submission" date="2019-05" db="EMBL/GenBank/DDBJ databases">
        <title>Psychrobacillus vulpis sp. nov., a new species isolated from feces of a red fox that inhabits in The Tablas de Daimiel Natural Park, Albacete, Spain.</title>
        <authorList>
            <person name="Rodriguez M."/>
            <person name="Reina J.C."/>
            <person name="Bejar V."/>
            <person name="Llamas I."/>
        </authorList>
    </citation>
    <scope>NUCLEOTIDE SEQUENCE [LARGE SCALE GENOMIC DNA]</scope>
    <source>
        <strain evidence="1 2">NEAU-3TGS17</strain>
    </source>
</reference>
<name>A0A544SYA2_9BACI</name>
<dbReference type="OrthoDB" id="2353585at2"/>
<sequence length="124" mass="14173">MSESKFVKGVVCGALIGGALTMLDNKTRNAVVQKTNSIGRQIKYYSTNRQELKVILEEQVTKWKSFYEQINSDATYISQKVNEVKEMTPHVKTLLTDTKEAFAQSKEEYKSIVDPESEEYIVKQ</sequence>
<dbReference type="Proteomes" id="UP000317316">
    <property type="component" value="Unassembled WGS sequence"/>
</dbReference>
<gene>
    <name evidence="1" type="ORF">FG382_17635</name>
</gene>
<protein>
    <submittedName>
        <fullName evidence="1">YtxH domain-containing protein</fullName>
    </submittedName>
</protein>
<comment type="caution">
    <text evidence="1">The sequence shown here is derived from an EMBL/GenBank/DDBJ whole genome shotgun (WGS) entry which is preliminary data.</text>
</comment>
<proteinExistence type="predicted"/>
<organism evidence="1 2">
    <name type="scientific">Psychrobacillus lasiicapitis</name>
    <dbReference type="NCBI Taxonomy" id="1636719"/>
    <lineage>
        <taxon>Bacteria</taxon>
        <taxon>Bacillati</taxon>
        <taxon>Bacillota</taxon>
        <taxon>Bacilli</taxon>
        <taxon>Bacillales</taxon>
        <taxon>Bacillaceae</taxon>
        <taxon>Psychrobacillus</taxon>
    </lineage>
</organism>